<reference evidence="7 8" key="1">
    <citation type="journal article" date="2003" name="Nature">
        <title>Unique physiological and pathogenic features of Leptospira interrogans revealed by whole-genome sequencing.</title>
        <authorList>
            <person name="Ren S.X."/>
            <person name="Fu G."/>
            <person name="Jiang X.G."/>
            <person name="Zeng R."/>
            <person name="Miao Y.G."/>
            <person name="Xu H."/>
            <person name="Zhang Y.X."/>
            <person name="Xiong H."/>
            <person name="Lu G."/>
            <person name="Lu L.F."/>
            <person name="Jiang H.Q."/>
            <person name="Jia J."/>
            <person name="Tu Y.F."/>
            <person name="Jiang J.X."/>
            <person name="Gu W.Y."/>
            <person name="Zhang Y.Q."/>
            <person name="Cai Z."/>
            <person name="Sheng H.H."/>
            <person name="Yin H.F."/>
            <person name="Zhang Y."/>
            <person name="Zhu G.F."/>
            <person name="Wan M."/>
            <person name="Huang H.L."/>
            <person name="Qian Z."/>
            <person name="Wang S.Y."/>
            <person name="Ma W."/>
            <person name="Yao Z.J."/>
            <person name="Shen Y."/>
            <person name="Qiang B.Q."/>
            <person name="Xia Q.C."/>
            <person name="Guo X.K."/>
            <person name="Danchin A."/>
            <person name="Saint Girons I."/>
            <person name="Somerville R.L."/>
            <person name="Wen Y.M."/>
            <person name="Shi M.H."/>
            <person name="Chen Z."/>
            <person name="Xu J.G."/>
            <person name="Zhao G.P."/>
        </authorList>
    </citation>
    <scope>NUCLEOTIDE SEQUENCE [LARGE SCALE GENOMIC DNA]</scope>
    <source>
        <strain evidence="7 8">56601</strain>
    </source>
</reference>
<dbReference type="PANTHER" id="PTHR23519:SF1">
    <property type="entry name" value="AUTOPHAGY-RELATED PROTEIN 22"/>
    <property type="match status" value="1"/>
</dbReference>
<feature type="transmembrane region" description="Helical" evidence="6">
    <location>
        <begin position="18"/>
        <end position="39"/>
    </location>
</feature>
<accession>Q8EZ39</accession>
<feature type="transmembrane region" description="Helical" evidence="6">
    <location>
        <begin position="115"/>
        <end position="135"/>
    </location>
</feature>
<feature type="transmembrane region" description="Helical" evidence="6">
    <location>
        <begin position="240"/>
        <end position="260"/>
    </location>
</feature>
<dbReference type="Gene3D" id="1.20.1250.20">
    <property type="entry name" value="MFS general substrate transporter like domains"/>
    <property type="match status" value="1"/>
</dbReference>
<protein>
    <submittedName>
        <fullName evidence="7">Permease of the major facilitator superfamily</fullName>
    </submittedName>
</protein>
<dbReference type="InterPro" id="IPR050495">
    <property type="entry name" value="ATG22/LtaA_families"/>
</dbReference>
<organism evidence="7 8">
    <name type="scientific">Leptospira interrogans serogroup Icterohaemorrhagiae serovar Lai (strain 56601)</name>
    <dbReference type="NCBI Taxonomy" id="189518"/>
    <lineage>
        <taxon>Bacteria</taxon>
        <taxon>Pseudomonadati</taxon>
        <taxon>Spirochaetota</taxon>
        <taxon>Spirochaetia</taxon>
        <taxon>Leptospirales</taxon>
        <taxon>Leptospiraceae</taxon>
        <taxon>Leptospira</taxon>
    </lineage>
</organism>
<comment type="subcellular location">
    <subcellularLocation>
        <location evidence="1">Endomembrane system</location>
        <topology evidence="1">Multi-pass membrane protein</topology>
    </subcellularLocation>
</comment>
<evidence type="ECO:0000256" key="5">
    <source>
        <dbReference type="ARBA" id="ARBA00023136"/>
    </source>
</evidence>
<dbReference type="SUPFAM" id="SSF103473">
    <property type="entry name" value="MFS general substrate transporter"/>
    <property type="match status" value="1"/>
</dbReference>
<proteinExistence type="predicted"/>
<feature type="transmembrane region" description="Helical" evidence="6">
    <location>
        <begin position="76"/>
        <end position="103"/>
    </location>
</feature>
<dbReference type="Proteomes" id="UP000001408">
    <property type="component" value="Chromosome I"/>
</dbReference>
<keyword evidence="8" id="KW-1185">Reference proteome</keyword>
<dbReference type="AlphaFoldDB" id="Q8EZ39"/>
<feature type="transmembrane region" description="Helical" evidence="6">
    <location>
        <begin position="204"/>
        <end position="228"/>
    </location>
</feature>
<keyword evidence="4 6" id="KW-1133">Transmembrane helix</keyword>
<keyword evidence="2" id="KW-0813">Transport</keyword>
<gene>
    <name evidence="7" type="ordered locus">LA_4022</name>
</gene>
<evidence type="ECO:0000313" key="7">
    <source>
        <dbReference type="EMBL" id="AAN51220.2"/>
    </source>
</evidence>
<evidence type="ECO:0000313" key="8">
    <source>
        <dbReference type="Proteomes" id="UP000001408"/>
    </source>
</evidence>
<feature type="transmembrane region" description="Helical" evidence="6">
    <location>
        <begin position="51"/>
        <end position="70"/>
    </location>
</feature>
<dbReference type="OrthoDB" id="9768783at2"/>
<name>Q8EZ39_LEPIN</name>
<evidence type="ECO:0000256" key="4">
    <source>
        <dbReference type="ARBA" id="ARBA00022989"/>
    </source>
</evidence>
<dbReference type="PATRIC" id="fig|189518.3.peg.3989"/>
<dbReference type="EMBL" id="AE010300">
    <property type="protein sequence ID" value="AAN51220.2"/>
    <property type="molecule type" value="Genomic_DNA"/>
</dbReference>
<evidence type="ECO:0000256" key="1">
    <source>
        <dbReference type="ARBA" id="ARBA00004127"/>
    </source>
</evidence>
<dbReference type="KEGG" id="lil:LA_4022"/>
<dbReference type="PANTHER" id="PTHR23519">
    <property type="entry name" value="AUTOPHAGY-RELATED PROTEIN 22"/>
    <property type="match status" value="1"/>
</dbReference>
<dbReference type="InterPro" id="IPR024671">
    <property type="entry name" value="Atg22-like"/>
</dbReference>
<dbReference type="Pfam" id="PF11700">
    <property type="entry name" value="ATG22"/>
    <property type="match status" value="2"/>
</dbReference>
<dbReference type="GO" id="GO:0012505">
    <property type="term" value="C:endomembrane system"/>
    <property type="evidence" value="ECO:0007669"/>
    <property type="project" value="UniProtKB-SubCell"/>
</dbReference>
<keyword evidence="5 6" id="KW-0472">Membrane</keyword>
<evidence type="ECO:0000256" key="3">
    <source>
        <dbReference type="ARBA" id="ARBA00022692"/>
    </source>
</evidence>
<dbReference type="HOGENOM" id="CLU_954820_0_0_12"/>
<dbReference type="PaxDb" id="189518-LA_4022"/>
<dbReference type="InParanoid" id="Q8EZ39"/>
<dbReference type="EnsemblBacteria" id="AAN51220">
    <property type="protein sequence ID" value="AAN51220"/>
    <property type="gene ID" value="LA_4022"/>
</dbReference>
<keyword evidence="3 6" id="KW-0812">Transmembrane</keyword>
<evidence type="ECO:0000256" key="6">
    <source>
        <dbReference type="SAM" id="Phobius"/>
    </source>
</evidence>
<evidence type="ECO:0000256" key="2">
    <source>
        <dbReference type="ARBA" id="ARBA00022448"/>
    </source>
</evidence>
<feature type="transmembrane region" description="Helical" evidence="6">
    <location>
        <begin position="147"/>
        <end position="167"/>
    </location>
</feature>
<sequence length="270" mass="30016">MVVPASSNQENPFEYGNLLWSIALAISYLLVVVTGPIFGAITDYSARKKQFLFYSYVFCIISTGALWFVIAPGQYFLAFILIIFSNFFFASGENFASSFLPYLGPKEDLGKISGYAWGIGYFGGIAAVALVNTLGPKTIDNFSSLRLVGPYTAFFFLFSGIPTFLLLREYTAGKEKPAGLSYLKIGVERVTSTLKEIHKFRDMALYLVSLFFAMAALGIVISFAFIYGAQEIKTQKEHEIAMFLLIQLFAAIGAIIFGFIQDKNRCKENF</sequence>
<dbReference type="InterPro" id="IPR036259">
    <property type="entry name" value="MFS_trans_sf"/>
</dbReference>
<dbReference type="STRING" id="189518.LA_4022"/>